<reference evidence="2" key="1">
    <citation type="submission" date="2021-12" db="EMBL/GenBank/DDBJ databases">
        <authorList>
            <person name="King R."/>
        </authorList>
    </citation>
    <scope>NUCLEOTIDE SEQUENCE</scope>
</reference>
<dbReference type="PANTHER" id="PTHR37162:SF1">
    <property type="entry name" value="BED-TYPE DOMAIN-CONTAINING PROTEIN"/>
    <property type="match status" value="1"/>
</dbReference>
<sequence>MPNKKRLNRERFEQDHSESECSDSNEGQIIRKKKKRIEKSFRKVWQDSWLKQYPWAQKIEGNPTKLKCTCCSHGKYGDKIINCGASELEKHNAGKKHQKFAAALKNTQTLEAFSRQEEDPEVQKVKVFEIKLSAFFAEHNVATSLIDPLIELLKNNITDSKIIKKVTLKRTKCTQFQSNKILIHSLYDNCMTLIKEVLSNFIKTKVIETESCLTINVKNPAFFLTTDKVFVEQECEEILIQLSTAENETFKVTCIKFYQKAAEEIQKRFLLFRNYEFLKTLKFLDPQIALGGEERNKYLPQLAKIAEQFKNNVKDVDFSEIEYEWKKLPLFLSEEAKEKMLQMEVDEF</sequence>
<evidence type="ECO:0000256" key="1">
    <source>
        <dbReference type="SAM" id="MobiDB-lite"/>
    </source>
</evidence>
<dbReference type="PANTHER" id="PTHR37162">
    <property type="entry name" value="HAT FAMILY DIMERISATION DOMAINCONTAINING PROTEIN-RELATED"/>
    <property type="match status" value="1"/>
</dbReference>
<protein>
    <submittedName>
        <fullName evidence="2">Uncharacterized protein</fullName>
    </submittedName>
</protein>
<feature type="region of interest" description="Disordered" evidence="1">
    <location>
        <begin position="1"/>
        <end position="26"/>
    </location>
</feature>
<gene>
    <name evidence="2" type="ORF">MELIAE_LOCUS4021</name>
</gene>
<name>A0A9P0FF60_BRAAE</name>
<dbReference type="Proteomes" id="UP001154078">
    <property type="component" value="Chromosome 2"/>
</dbReference>
<evidence type="ECO:0000313" key="3">
    <source>
        <dbReference type="Proteomes" id="UP001154078"/>
    </source>
</evidence>
<proteinExistence type="predicted"/>
<evidence type="ECO:0000313" key="2">
    <source>
        <dbReference type="EMBL" id="CAH0551414.1"/>
    </source>
</evidence>
<organism evidence="2 3">
    <name type="scientific">Brassicogethes aeneus</name>
    <name type="common">Rape pollen beetle</name>
    <name type="synonym">Meligethes aeneus</name>
    <dbReference type="NCBI Taxonomy" id="1431903"/>
    <lineage>
        <taxon>Eukaryota</taxon>
        <taxon>Metazoa</taxon>
        <taxon>Ecdysozoa</taxon>
        <taxon>Arthropoda</taxon>
        <taxon>Hexapoda</taxon>
        <taxon>Insecta</taxon>
        <taxon>Pterygota</taxon>
        <taxon>Neoptera</taxon>
        <taxon>Endopterygota</taxon>
        <taxon>Coleoptera</taxon>
        <taxon>Polyphaga</taxon>
        <taxon>Cucujiformia</taxon>
        <taxon>Nitidulidae</taxon>
        <taxon>Meligethinae</taxon>
        <taxon>Brassicogethes</taxon>
    </lineage>
</organism>
<feature type="compositionally biased region" description="Basic and acidic residues" evidence="1">
    <location>
        <begin position="9"/>
        <end position="19"/>
    </location>
</feature>
<dbReference type="EMBL" id="OV121133">
    <property type="protein sequence ID" value="CAH0551414.1"/>
    <property type="molecule type" value="Genomic_DNA"/>
</dbReference>
<accession>A0A9P0FF60</accession>
<dbReference type="AlphaFoldDB" id="A0A9P0FF60"/>
<dbReference type="OrthoDB" id="6783358at2759"/>
<keyword evidence="3" id="KW-1185">Reference proteome</keyword>